<keyword evidence="6" id="KW-0326">Glycosidase</keyword>
<evidence type="ECO:0000256" key="6">
    <source>
        <dbReference type="ARBA" id="ARBA00023295"/>
    </source>
</evidence>
<feature type="domain" description="Glycosyl hydrolase family 81 C-terminal" evidence="11">
    <location>
        <begin position="504"/>
        <end position="848"/>
    </location>
</feature>
<dbReference type="FunFam" id="1.10.287.1170:FF:000001">
    <property type="entry name" value="Endo-1,3-beta-glucanase Engl1"/>
    <property type="match status" value="1"/>
</dbReference>
<evidence type="ECO:0000256" key="7">
    <source>
        <dbReference type="ARBA" id="ARBA00023316"/>
    </source>
</evidence>
<dbReference type="OrthoDB" id="4473401at2759"/>
<dbReference type="EMBL" id="MNUE01000001">
    <property type="protein sequence ID" value="OJD40396.1"/>
    <property type="molecule type" value="Genomic_DNA"/>
</dbReference>
<dbReference type="PROSITE" id="PS52008">
    <property type="entry name" value="GH81"/>
    <property type="match status" value="1"/>
</dbReference>
<dbReference type="GO" id="GO:0071555">
    <property type="term" value="P:cell wall organization"/>
    <property type="evidence" value="ECO:0007669"/>
    <property type="project" value="UniProtKB-KW"/>
</dbReference>
<name>A0A1J9SKZ1_9PEZI</name>
<organism evidence="12 13">
    <name type="scientific">Diplodia corticola</name>
    <dbReference type="NCBI Taxonomy" id="236234"/>
    <lineage>
        <taxon>Eukaryota</taxon>
        <taxon>Fungi</taxon>
        <taxon>Dikarya</taxon>
        <taxon>Ascomycota</taxon>
        <taxon>Pezizomycotina</taxon>
        <taxon>Dothideomycetes</taxon>
        <taxon>Dothideomycetes incertae sedis</taxon>
        <taxon>Botryosphaeriales</taxon>
        <taxon>Botryosphaeriaceae</taxon>
        <taxon>Diplodia</taxon>
    </lineage>
</organism>
<keyword evidence="9" id="KW-0732">Signal</keyword>
<dbReference type="InterPro" id="IPR040451">
    <property type="entry name" value="GH81_N"/>
</dbReference>
<evidence type="ECO:0000256" key="2">
    <source>
        <dbReference type="ARBA" id="ARBA00010730"/>
    </source>
</evidence>
<dbReference type="Proteomes" id="UP000183809">
    <property type="component" value="Unassembled WGS sequence"/>
</dbReference>
<dbReference type="STRING" id="236234.A0A1J9SKZ1"/>
<keyword evidence="4" id="KW-0378">Hydrolase</keyword>
<feature type="domain" description="Glycosyl hydrolase family 81 N-terminal" evidence="10">
    <location>
        <begin position="170"/>
        <end position="491"/>
    </location>
</feature>
<accession>A0A1J9SKZ1</accession>
<evidence type="ECO:0000256" key="9">
    <source>
        <dbReference type="SAM" id="SignalP"/>
    </source>
</evidence>
<evidence type="ECO:0000313" key="13">
    <source>
        <dbReference type="Proteomes" id="UP000183809"/>
    </source>
</evidence>
<keyword evidence="5" id="KW-0119">Carbohydrate metabolism</keyword>
<dbReference type="EC" id="3.2.1.39" evidence="3"/>
<evidence type="ECO:0000256" key="1">
    <source>
        <dbReference type="ARBA" id="ARBA00000382"/>
    </source>
</evidence>
<gene>
    <name evidence="12" type="ORF">BKCO1_1000250</name>
</gene>
<dbReference type="GO" id="GO:0000272">
    <property type="term" value="P:polysaccharide catabolic process"/>
    <property type="evidence" value="ECO:0007669"/>
    <property type="project" value="UniProtKB-KW"/>
</dbReference>
<evidence type="ECO:0000259" key="10">
    <source>
        <dbReference type="Pfam" id="PF03639"/>
    </source>
</evidence>
<keyword evidence="7" id="KW-0961">Cell wall biogenesis/degradation</keyword>
<dbReference type="GO" id="GO:0042973">
    <property type="term" value="F:glucan endo-1,3-beta-D-glucosidase activity"/>
    <property type="evidence" value="ECO:0007669"/>
    <property type="project" value="UniProtKB-EC"/>
</dbReference>
<dbReference type="RefSeq" id="XP_020135239.1">
    <property type="nucleotide sequence ID" value="XM_020269627.1"/>
</dbReference>
<dbReference type="Pfam" id="PF03639">
    <property type="entry name" value="Glyco_hydro_81"/>
    <property type="match status" value="1"/>
</dbReference>
<dbReference type="FunFam" id="2.70.98.30:FF:000006">
    <property type="entry name" value="Endo-1,3-beta-glucanase Engl1"/>
    <property type="match status" value="1"/>
</dbReference>
<comment type="caution">
    <text evidence="12">The sequence shown here is derived from an EMBL/GenBank/DDBJ whole genome shotgun (WGS) entry which is preliminary data.</text>
</comment>
<dbReference type="Gene3D" id="2.70.98.30">
    <property type="entry name" value="Golgi alpha-mannosidase II, domain 4"/>
    <property type="match status" value="1"/>
</dbReference>
<protein>
    <recommendedName>
        <fullName evidence="3">glucan endo-1,3-beta-D-glucosidase</fullName>
        <ecNumber evidence="3">3.2.1.39</ecNumber>
    </recommendedName>
</protein>
<evidence type="ECO:0000259" key="11">
    <source>
        <dbReference type="Pfam" id="PF17652"/>
    </source>
</evidence>
<dbReference type="PANTHER" id="PTHR31983:SF0">
    <property type="entry name" value="GLUCAN ENDO-1,3-BETA-D-GLUCOSIDASE 2"/>
    <property type="match status" value="1"/>
</dbReference>
<evidence type="ECO:0000313" key="12">
    <source>
        <dbReference type="EMBL" id="OJD40396.1"/>
    </source>
</evidence>
<evidence type="ECO:0000256" key="8">
    <source>
        <dbReference type="ARBA" id="ARBA00023326"/>
    </source>
</evidence>
<dbReference type="GO" id="GO:0052861">
    <property type="term" value="F:endo-1,3(4)-beta-glucanase activity"/>
    <property type="evidence" value="ECO:0007669"/>
    <property type="project" value="InterPro"/>
</dbReference>
<dbReference type="GO" id="GO:0009986">
    <property type="term" value="C:cell surface"/>
    <property type="evidence" value="ECO:0007669"/>
    <property type="project" value="TreeGrafter"/>
</dbReference>
<keyword evidence="8" id="KW-0624">Polysaccharide degradation</keyword>
<proteinExistence type="inferred from homology"/>
<feature type="chain" id="PRO_5013221787" description="glucan endo-1,3-beta-D-glucosidase" evidence="9">
    <location>
        <begin position="23"/>
        <end position="857"/>
    </location>
</feature>
<comment type="catalytic activity">
    <reaction evidence="1">
        <text>Hydrolysis of (1-&gt;3)-beta-D-glucosidic linkages in (1-&gt;3)-beta-D-glucans.</text>
        <dbReference type="EC" id="3.2.1.39"/>
    </reaction>
</comment>
<feature type="signal peptide" evidence="9">
    <location>
        <begin position="1"/>
        <end position="22"/>
    </location>
</feature>
<comment type="similarity">
    <text evidence="2">Belongs to the glycosyl hydrolase 81 family.</text>
</comment>
<sequence>MLRYVAGSAVFLTVMQFAGTVAHPLAEPQQLKDSHPNLLSSTPVILTPTATPTIPTVISTPSVLSIGATASPVLQSIAPPSEPQPTGIVHTSLEPYPQVTIGNPWNRLQPTAAPNIDACNSNYSSPLAPAYKPDLNSYPYAPAKMVSSNLFVAVPGDSSIPQQITLREPHPQGFAGIQSAGTTPIQTNKFYGNMFLGQRNQSVWTHPYSVSQAIGQVPAYSYGLAVSHIDRSQFAFGADTPQGSKRYFISPIGIQSLILSATELGPETNLTLDALQDMSVNVNLAPRTGAAPIVTFPLVQGMGFVTGIYKNAQPSIASGVFYRNVSGPFQVGNSYKYSILLNDGKNWVLYATPDSGNGAPVLSLDTNTTLTGPQGWSGVIQVAKNPGGANGEAILDNSAGVYPVSVDVFGSASGTTAQYGFTFGKAGNVAKTLFMYALPHHTQSFNSITAAYKTPLALNTTTKGIATGVTADSWTMIEENIPIDMSFGPWALGKGSVASINSATIRCAVATAAETELQQDMAAQTNVDSMYFSGKGLAKFATIVYAARDLAGDSAVASQGLEKLKSAFEVFVNNQQKHPLVYDNSWKGVVSSAGYTDPNVDFGNTYYNDHHFHYGYHVYSAAVIGYLDPSWLTERRVNYVNMLVRDFANPIRGSRFPFSRSFDWFHGHSWAKGLFESADGKDQESTSEDSFASYGLKLWGKVIGDANMEARGDLMLAIQSRTFNNYFMMQSTNAVQPPEIIGNKVTGILFENKIDWATYFSDAWWCKQGIHMIPVHVPSAYIRKPSFVKEEFNTFMSNGRIAQAEGGWRGLLESNLALIDPAGTYDFFADPNFDTGLLDGGASLTWYLAYTAALAGL</sequence>
<evidence type="ECO:0000256" key="3">
    <source>
        <dbReference type="ARBA" id="ARBA00012780"/>
    </source>
</evidence>
<dbReference type="Gene3D" id="1.10.287.1170">
    <property type="entry name" value="glycoside hydrolase family 81 endo-[beta] glucanase"/>
    <property type="match status" value="1"/>
</dbReference>
<dbReference type="InterPro" id="IPR005200">
    <property type="entry name" value="Endo-beta-glucanase"/>
</dbReference>
<dbReference type="InterPro" id="IPR040720">
    <property type="entry name" value="GH81_C"/>
</dbReference>
<dbReference type="Pfam" id="PF17652">
    <property type="entry name" value="Glyco_hydro81C"/>
    <property type="match status" value="1"/>
</dbReference>
<evidence type="ECO:0000256" key="4">
    <source>
        <dbReference type="ARBA" id="ARBA00022801"/>
    </source>
</evidence>
<dbReference type="GeneID" id="31009886"/>
<keyword evidence="13" id="KW-1185">Reference proteome</keyword>
<evidence type="ECO:0000256" key="5">
    <source>
        <dbReference type="ARBA" id="ARBA00023277"/>
    </source>
</evidence>
<reference evidence="12 13" key="1">
    <citation type="submission" date="2016-10" db="EMBL/GenBank/DDBJ databases">
        <title>Proteomics and genomics reveal pathogen-plant mechanisms compatible with a hemibiotrophic lifestyle of Diplodia corticola.</title>
        <authorList>
            <person name="Fernandes I."/>
            <person name="De Jonge R."/>
            <person name="Van De Peer Y."/>
            <person name="Devreese B."/>
            <person name="Alves A."/>
            <person name="Esteves A.C."/>
        </authorList>
    </citation>
    <scope>NUCLEOTIDE SEQUENCE [LARGE SCALE GENOMIC DNA]</scope>
    <source>
        <strain evidence="12 13">CBS 112549</strain>
    </source>
</reference>
<dbReference type="AlphaFoldDB" id="A0A1J9SKZ1"/>
<dbReference type="PANTHER" id="PTHR31983">
    <property type="entry name" value="ENDO-1,3(4)-BETA-GLUCANASE 1"/>
    <property type="match status" value="1"/>
</dbReference>